<evidence type="ECO:0000256" key="4">
    <source>
        <dbReference type="ARBA" id="ARBA00022448"/>
    </source>
</evidence>
<feature type="transmembrane region" description="Helical" evidence="10">
    <location>
        <begin position="407"/>
        <end position="429"/>
    </location>
</feature>
<feature type="transmembrane region" description="Helical" evidence="10">
    <location>
        <begin position="379"/>
        <end position="400"/>
    </location>
</feature>
<feature type="transmembrane region" description="Helical" evidence="10">
    <location>
        <begin position="288"/>
        <end position="307"/>
    </location>
</feature>
<evidence type="ECO:0000256" key="5">
    <source>
        <dbReference type="ARBA" id="ARBA00022475"/>
    </source>
</evidence>
<feature type="transmembrane region" description="Helical" evidence="10">
    <location>
        <begin position="212"/>
        <end position="234"/>
    </location>
</feature>
<evidence type="ECO:0000256" key="3">
    <source>
        <dbReference type="ARBA" id="ARBA00022106"/>
    </source>
</evidence>
<evidence type="ECO:0000256" key="1">
    <source>
        <dbReference type="ARBA" id="ARBA00004651"/>
    </source>
</evidence>
<gene>
    <name evidence="11" type="ORF">H9911_10670</name>
</gene>
<dbReference type="GO" id="GO:0015297">
    <property type="term" value="F:antiporter activity"/>
    <property type="evidence" value="ECO:0007669"/>
    <property type="project" value="InterPro"/>
</dbReference>
<evidence type="ECO:0000256" key="10">
    <source>
        <dbReference type="SAM" id="Phobius"/>
    </source>
</evidence>
<feature type="transmembrane region" description="Helical" evidence="10">
    <location>
        <begin position="111"/>
        <end position="133"/>
    </location>
</feature>
<dbReference type="InterPro" id="IPR045070">
    <property type="entry name" value="MATE_MepA-like"/>
</dbReference>
<dbReference type="PANTHER" id="PTHR43823">
    <property type="entry name" value="SPORULATION PROTEIN YKVU"/>
    <property type="match status" value="1"/>
</dbReference>
<dbReference type="GO" id="GO:0046677">
    <property type="term" value="P:response to antibiotic"/>
    <property type="evidence" value="ECO:0007669"/>
    <property type="project" value="UniProtKB-KW"/>
</dbReference>
<sequence>MTKTEQKQADGNRSGAAQDKEFLRTEPLGKLLLKLALPTVAAQLINMLYNIVDRIYIGHIPEIGATALTGVGVCMPLIMIVSAFAALVGYGGAPRASIFMGKKDKGSAEKTLGNCFVLQIIISVVLTAVLLIWNRDFLMAFGASENTIGYGVSYMNIYALGTIFVEITLGMNAFITAQGFAKTGMLSVLIGAVANIILDPIFIFGLDMDVRGAALATIISQALSCIWVVSFLCGKRTFLKIRKKNLGLTPKIILPCLALGVATFIMQASESVISVCFNSSLQKYGGDIAVGAMTILTSVMQFAMLPLQGLGQGAQPIISYCYGAGDTARVRSAFKLLLKVSMTYAALLWLLVMLFPGGFAAMFTSDAELMDYTGTALRIYMASMFLFGIQMACQMTFNALGKAVESIVVAVMRKFVLLIPLIYIMPQIIRSDQTLAVYMAEPIADLFAVTFTAVLFTVQFKKILGKYRA</sequence>
<dbReference type="GO" id="GO:0042910">
    <property type="term" value="F:xenobiotic transmembrane transporter activity"/>
    <property type="evidence" value="ECO:0007669"/>
    <property type="project" value="InterPro"/>
</dbReference>
<evidence type="ECO:0000313" key="12">
    <source>
        <dbReference type="Proteomes" id="UP000823897"/>
    </source>
</evidence>
<evidence type="ECO:0000256" key="2">
    <source>
        <dbReference type="ARBA" id="ARBA00008417"/>
    </source>
</evidence>
<dbReference type="Proteomes" id="UP000823897">
    <property type="component" value="Unassembled WGS sequence"/>
</dbReference>
<name>A0A9D2R759_9FIRM</name>
<evidence type="ECO:0000313" key="11">
    <source>
        <dbReference type="EMBL" id="HJD34986.1"/>
    </source>
</evidence>
<reference evidence="11" key="1">
    <citation type="journal article" date="2021" name="PeerJ">
        <title>Extensive microbial diversity within the chicken gut microbiome revealed by metagenomics and culture.</title>
        <authorList>
            <person name="Gilroy R."/>
            <person name="Ravi A."/>
            <person name="Getino M."/>
            <person name="Pursley I."/>
            <person name="Horton D.L."/>
            <person name="Alikhan N.F."/>
            <person name="Baker D."/>
            <person name="Gharbi K."/>
            <person name="Hall N."/>
            <person name="Watson M."/>
            <person name="Adriaenssens E.M."/>
            <person name="Foster-Nyarko E."/>
            <person name="Jarju S."/>
            <person name="Secka A."/>
            <person name="Antonio M."/>
            <person name="Oren A."/>
            <person name="Chaudhuri R.R."/>
            <person name="La Ragione R."/>
            <person name="Hildebrand F."/>
            <person name="Pallen M.J."/>
        </authorList>
    </citation>
    <scope>NUCLEOTIDE SEQUENCE</scope>
    <source>
        <strain evidence="11">ChiGjej3B3-11674</strain>
    </source>
</reference>
<keyword evidence="6 10" id="KW-0812">Transmembrane</keyword>
<organism evidence="11 12">
    <name type="scientific">Candidatus Mediterraneibacter tabaqchaliae</name>
    <dbReference type="NCBI Taxonomy" id="2838689"/>
    <lineage>
        <taxon>Bacteria</taxon>
        <taxon>Bacillati</taxon>
        <taxon>Bacillota</taxon>
        <taxon>Clostridia</taxon>
        <taxon>Lachnospirales</taxon>
        <taxon>Lachnospiraceae</taxon>
        <taxon>Mediterraneibacter</taxon>
    </lineage>
</organism>
<comment type="subcellular location">
    <subcellularLocation>
        <location evidence="1">Cell membrane</location>
        <topology evidence="1">Multi-pass membrane protein</topology>
    </subcellularLocation>
</comment>
<keyword evidence="5" id="KW-1003">Cell membrane</keyword>
<dbReference type="Pfam" id="PF01554">
    <property type="entry name" value="MatE"/>
    <property type="match status" value="2"/>
</dbReference>
<comment type="similarity">
    <text evidence="2">Belongs to the multi antimicrobial extrusion (MATE) (TC 2.A.66.1) family. MepA subfamily.</text>
</comment>
<dbReference type="InterPro" id="IPR051327">
    <property type="entry name" value="MATE_MepA_subfamily"/>
</dbReference>
<dbReference type="CDD" id="cd13143">
    <property type="entry name" value="MATE_MepA_like"/>
    <property type="match status" value="1"/>
</dbReference>
<feature type="transmembrane region" description="Helical" evidence="10">
    <location>
        <begin position="63"/>
        <end position="90"/>
    </location>
</feature>
<feature type="transmembrane region" description="Helical" evidence="10">
    <location>
        <begin position="336"/>
        <end position="359"/>
    </location>
</feature>
<dbReference type="InterPro" id="IPR002528">
    <property type="entry name" value="MATE_fam"/>
</dbReference>
<dbReference type="PIRSF" id="PIRSF006603">
    <property type="entry name" value="DinF"/>
    <property type="match status" value="1"/>
</dbReference>
<feature type="transmembrane region" description="Helical" evidence="10">
    <location>
        <begin position="31"/>
        <end position="51"/>
    </location>
</feature>
<keyword evidence="4" id="KW-0813">Transport</keyword>
<feature type="transmembrane region" description="Helical" evidence="10">
    <location>
        <begin position="246"/>
        <end position="268"/>
    </location>
</feature>
<evidence type="ECO:0000256" key="6">
    <source>
        <dbReference type="ARBA" id="ARBA00022692"/>
    </source>
</evidence>
<feature type="transmembrane region" description="Helical" evidence="10">
    <location>
        <begin position="186"/>
        <end position="206"/>
    </location>
</feature>
<accession>A0A9D2R759</accession>
<evidence type="ECO:0000256" key="7">
    <source>
        <dbReference type="ARBA" id="ARBA00022989"/>
    </source>
</evidence>
<protein>
    <recommendedName>
        <fullName evidence="3">Multidrug export protein MepA</fullName>
    </recommendedName>
</protein>
<feature type="transmembrane region" description="Helical" evidence="10">
    <location>
        <begin position="435"/>
        <end position="458"/>
    </location>
</feature>
<dbReference type="PANTHER" id="PTHR43823:SF3">
    <property type="entry name" value="MULTIDRUG EXPORT PROTEIN MEPA"/>
    <property type="match status" value="1"/>
</dbReference>
<dbReference type="AlphaFoldDB" id="A0A9D2R759"/>
<keyword evidence="9" id="KW-0046">Antibiotic resistance</keyword>
<keyword evidence="7 10" id="KW-1133">Transmembrane helix</keyword>
<dbReference type="EMBL" id="DWUV01000203">
    <property type="protein sequence ID" value="HJD34986.1"/>
    <property type="molecule type" value="Genomic_DNA"/>
</dbReference>
<dbReference type="GO" id="GO:0005886">
    <property type="term" value="C:plasma membrane"/>
    <property type="evidence" value="ECO:0007669"/>
    <property type="project" value="UniProtKB-SubCell"/>
</dbReference>
<evidence type="ECO:0000256" key="8">
    <source>
        <dbReference type="ARBA" id="ARBA00023136"/>
    </source>
</evidence>
<reference evidence="11" key="2">
    <citation type="submission" date="2021-04" db="EMBL/GenBank/DDBJ databases">
        <authorList>
            <person name="Gilroy R."/>
        </authorList>
    </citation>
    <scope>NUCLEOTIDE SEQUENCE</scope>
    <source>
        <strain evidence="11">ChiGjej3B3-11674</strain>
    </source>
</reference>
<comment type="caution">
    <text evidence="11">The sequence shown here is derived from an EMBL/GenBank/DDBJ whole genome shotgun (WGS) entry which is preliminary data.</text>
</comment>
<feature type="transmembrane region" description="Helical" evidence="10">
    <location>
        <begin position="153"/>
        <end position="174"/>
    </location>
</feature>
<proteinExistence type="inferred from homology"/>
<dbReference type="NCBIfam" id="TIGR00797">
    <property type="entry name" value="matE"/>
    <property type="match status" value="1"/>
</dbReference>
<keyword evidence="8 10" id="KW-0472">Membrane</keyword>
<dbReference type="InterPro" id="IPR048279">
    <property type="entry name" value="MdtK-like"/>
</dbReference>
<evidence type="ECO:0000256" key="9">
    <source>
        <dbReference type="ARBA" id="ARBA00023251"/>
    </source>
</evidence>